<dbReference type="OrthoDB" id="8048523at2759"/>
<sequence>MVSRSTFSIASGWISLMSWVVVYTPQIYENYRLKSGEGLSLFFVLVMLLGDLTNLIGGVMINLLPPMLLLALYYTSCDVILLYQMYIYRLKPDQETDERVHLLPKRDVSPEELHNQHKRQRFVNFLCTGLVIATGFIAFIININKPYNGPHEQHSDWKGQAIGWTSALLYTTSRIPQIRKNNVTKCEGLSIPLFCFALSGNISYVLQVIFESTDFNYILINSSWLTGTVGTIILDLVVLGQYIYYQHWEASRLTSIDRENT</sequence>
<evidence type="ECO:0000313" key="17">
    <source>
        <dbReference type="Proteomes" id="UP000309601"/>
    </source>
</evidence>
<dbReference type="PANTHER" id="PTHR16201">
    <property type="entry name" value="SEVEN TRANSMEMBRANE PROTEIN 1-RELATED"/>
    <property type="match status" value="1"/>
</dbReference>
<dbReference type="PANTHER" id="PTHR16201:SF44">
    <property type="entry name" value="SEVEN TRANSMEMBRANE PROTEIN 1"/>
    <property type="match status" value="1"/>
</dbReference>
<feature type="transmembrane region" description="Helical" evidence="7">
    <location>
        <begin position="222"/>
        <end position="245"/>
    </location>
</feature>
<organism evidence="13 19">
    <name type="scientific">Wallemia mellicola</name>
    <dbReference type="NCBI Taxonomy" id="1708541"/>
    <lineage>
        <taxon>Eukaryota</taxon>
        <taxon>Fungi</taxon>
        <taxon>Dikarya</taxon>
        <taxon>Basidiomycota</taxon>
        <taxon>Wallemiomycotina</taxon>
        <taxon>Wallemiomycetes</taxon>
        <taxon>Wallemiales</taxon>
        <taxon>Wallemiaceae</taxon>
        <taxon>Wallemia</taxon>
    </lineage>
</organism>
<keyword evidence="4 7" id="KW-0472">Membrane</keyword>
<dbReference type="Proteomes" id="UP000305362">
    <property type="component" value="Unassembled WGS sequence"/>
</dbReference>
<keyword evidence="2 7" id="KW-0812">Transmembrane</keyword>
<feature type="transmembrane region" description="Helical" evidence="7">
    <location>
        <begin position="40"/>
        <end position="61"/>
    </location>
</feature>
<evidence type="ECO:0000313" key="14">
    <source>
        <dbReference type="Proteomes" id="UP000305362"/>
    </source>
</evidence>
<dbReference type="FunFam" id="1.20.1280.290:FF:000009">
    <property type="entry name" value="PQ loop repeat family protein"/>
    <property type="match status" value="1"/>
</dbReference>
<comment type="similarity">
    <text evidence="5">Belongs to the laat-1 family.</text>
</comment>
<evidence type="ECO:0000313" key="19">
    <source>
        <dbReference type="Proteomes" id="UP000310708"/>
    </source>
</evidence>
<evidence type="ECO:0000256" key="4">
    <source>
        <dbReference type="ARBA" id="ARBA00023136"/>
    </source>
</evidence>
<evidence type="ECO:0000313" key="16">
    <source>
        <dbReference type="Proteomes" id="UP000307169"/>
    </source>
</evidence>
<reference evidence="14 15" key="1">
    <citation type="submission" date="2019-03" db="EMBL/GenBank/DDBJ databases">
        <title>Sequencing 25 genomes of Wallemia mellicola.</title>
        <authorList>
            <person name="Gostincar C."/>
        </authorList>
    </citation>
    <scope>NUCLEOTIDE SEQUENCE [LARGE SCALE GENOMIC DNA]</scope>
    <source>
        <strain evidence="9 16">EXF-1262</strain>
        <strain evidence="12 17">EXF-1274</strain>
        <strain evidence="11 14">EXF-1277</strain>
        <strain evidence="8 18">EXF-6152</strain>
        <strain evidence="13 19">EXF-757</strain>
        <strain evidence="10 15">EXF-8738</strain>
    </source>
</reference>
<dbReference type="EMBL" id="SPRW01000082">
    <property type="protein sequence ID" value="TIC60555.1"/>
    <property type="molecule type" value="Genomic_DNA"/>
</dbReference>
<dbReference type="GO" id="GO:0034486">
    <property type="term" value="P:vacuolar transmembrane transport"/>
    <property type="evidence" value="ECO:0007669"/>
    <property type="project" value="UniProtKB-ARBA"/>
</dbReference>
<evidence type="ECO:0000313" key="9">
    <source>
        <dbReference type="EMBL" id="TIB95633.1"/>
    </source>
</evidence>
<dbReference type="Pfam" id="PF04193">
    <property type="entry name" value="PQ-loop"/>
    <property type="match status" value="2"/>
</dbReference>
<evidence type="ECO:0000313" key="13">
    <source>
        <dbReference type="EMBL" id="TIC61726.1"/>
    </source>
</evidence>
<feature type="transmembrane region" description="Helical" evidence="7">
    <location>
        <begin position="6"/>
        <end position="28"/>
    </location>
</feature>
<dbReference type="InterPro" id="IPR006603">
    <property type="entry name" value="PQ-loop_rpt"/>
</dbReference>
<evidence type="ECO:0000256" key="5">
    <source>
        <dbReference type="ARBA" id="ARBA00038039"/>
    </source>
</evidence>
<dbReference type="AlphaFoldDB" id="A0A4T0SDR1"/>
<evidence type="ECO:0000256" key="6">
    <source>
        <dbReference type="ARBA" id="ARBA00050768"/>
    </source>
</evidence>
<evidence type="ECO:0000256" key="7">
    <source>
        <dbReference type="SAM" id="Phobius"/>
    </source>
</evidence>
<accession>A0A4T0SDR1</accession>
<comment type="subcellular location">
    <subcellularLocation>
        <location evidence="1">Membrane</location>
        <topology evidence="1">Multi-pass membrane protein</topology>
    </subcellularLocation>
</comment>
<dbReference type="Proteomes" id="UP000309601">
    <property type="component" value="Unassembled WGS sequence"/>
</dbReference>
<dbReference type="EMBL" id="SPRC01000081">
    <property type="protein sequence ID" value="TIB73939.1"/>
    <property type="molecule type" value="Genomic_DNA"/>
</dbReference>
<comment type="catalytic activity">
    <reaction evidence="6">
        <text>L-histidine(out) + L-arginine(in) = L-histidine(in) + L-arginine(out)</text>
        <dbReference type="Rhea" id="RHEA:71063"/>
        <dbReference type="ChEBI" id="CHEBI:32682"/>
        <dbReference type="ChEBI" id="CHEBI:57595"/>
    </reaction>
</comment>
<dbReference type="EMBL" id="SPRX01000088">
    <property type="protein sequence ID" value="TIC61726.1"/>
    <property type="molecule type" value="Genomic_DNA"/>
</dbReference>
<dbReference type="Proteomes" id="UP000310685">
    <property type="component" value="Unassembled WGS sequence"/>
</dbReference>
<comment type="caution">
    <text evidence="13">The sequence shown here is derived from an EMBL/GenBank/DDBJ whole genome shotgun (WGS) entry which is preliminary data.</text>
</comment>
<gene>
    <name evidence="13" type="ORF">E3Q01_04262</name>
    <name evidence="12" type="ORF">E3Q02_04254</name>
    <name evidence="11" type="ORF">E3Q03_04236</name>
    <name evidence="10" type="ORF">E3Q10_04237</name>
    <name evidence="9" type="ORF">E3Q17_04218</name>
    <name evidence="8" type="ORF">E3Q22_04264</name>
</gene>
<keyword evidence="3 7" id="KW-1133">Transmembrane helix</keyword>
<dbReference type="Gene3D" id="1.20.1280.290">
    <property type="match status" value="2"/>
</dbReference>
<dbReference type="EMBL" id="SPRH01000086">
    <property type="protein sequence ID" value="TIB95633.1"/>
    <property type="molecule type" value="Genomic_DNA"/>
</dbReference>
<evidence type="ECO:0000256" key="2">
    <source>
        <dbReference type="ARBA" id="ARBA00022692"/>
    </source>
</evidence>
<dbReference type="EMBL" id="SPRO01000082">
    <property type="protein sequence ID" value="TIC23838.1"/>
    <property type="molecule type" value="Genomic_DNA"/>
</dbReference>
<feature type="transmembrane region" description="Helical" evidence="7">
    <location>
        <begin position="67"/>
        <end position="86"/>
    </location>
</feature>
<protein>
    <submittedName>
        <fullName evidence="13">PQ-loop-domain-containing protein</fullName>
    </submittedName>
</protein>
<evidence type="ECO:0000313" key="15">
    <source>
        <dbReference type="Proteomes" id="UP000305647"/>
    </source>
</evidence>
<feature type="transmembrane region" description="Helical" evidence="7">
    <location>
        <begin position="189"/>
        <end position="210"/>
    </location>
</feature>
<feature type="transmembrane region" description="Helical" evidence="7">
    <location>
        <begin position="122"/>
        <end position="141"/>
    </location>
</feature>
<evidence type="ECO:0000313" key="11">
    <source>
        <dbReference type="EMBL" id="TIC58557.1"/>
    </source>
</evidence>
<dbReference type="Proteomes" id="UP000310708">
    <property type="component" value="Unassembled WGS sequence"/>
</dbReference>
<evidence type="ECO:0000256" key="1">
    <source>
        <dbReference type="ARBA" id="ARBA00004141"/>
    </source>
</evidence>
<dbReference type="OMA" id="DMCIFIQ"/>
<dbReference type="Proteomes" id="UP000307169">
    <property type="component" value="Unassembled WGS sequence"/>
</dbReference>
<evidence type="ECO:0000256" key="3">
    <source>
        <dbReference type="ARBA" id="ARBA00022989"/>
    </source>
</evidence>
<proteinExistence type="inferred from homology"/>
<dbReference type="Proteomes" id="UP000305647">
    <property type="component" value="Unassembled WGS sequence"/>
</dbReference>
<evidence type="ECO:0000313" key="10">
    <source>
        <dbReference type="EMBL" id="TIC23838.1"/>
    </source>
</evidence>
<dbReference type="InterPro" id="IPR051415">
    <property type="entry name" value="LAAT-1"/>
</dbReference>
<dbReference type="SMART" id="SM00679">
    <property type="entry name" value="CTNS"/>
    <property type="match status" value="2"/>
</dbReference>
<evidence type="ECO:0000313" key="8">
    <source>
        <dbReference type="EMBL" id="TIB73939.1"/>
    </source>
</evidence>
<dbReference type="GO" id="GO:0098852">
    <property type="term" value="C:lytic vacuole membrane"/>
    <property type="evidence" value="ECO:0007669"/>
    <property type="project" value="UniProtKB-ARBA"/>
</dbReference>
<dbReference type="GO" id="GO:0015174">
    <property type="term" value="F:basic amino acid transmembrane transporter activity"/>
    <property type="evidence" value="ECO:0007669"/>
    <property type="project" value="UniProtKB-ARBA"/>
</dbReference>
<name>A0A4T0SDR1_9BASI</name>
<dbReference type="EMBL" id="SPRV01000086">
    <property type="protein sequence ID" value="TIC58557.1"/>
    <property type="molecule type" value="Genomic_DNA"/>
</dbReference>
<evidence type="ECO:0000313" key="18">
    <source>
        <dbReference type="Proteomes" id="UP000310685"/>
    </source>
</evidence>
<evidence type="ECO:0000313" key="12">
    <source>
        <dbReference type="EMBL" id="TIC60555.1"/>
    </source>
</evidence>